<dbReference type="RefSeq" id="WP_194812807.1">
    <property type="nucleotide sequence ID" value="NZ_CP063056.1"/>
</dbReference>
<accession>A0ABX6V0U3</accession>
<proteinExistence type="predicted"/>
<evidence type="ECO:0000313" key="1">
    <source>
        <dbReference type="EMBL" id="QPB43233.1"/>
    </source>
</evidence>
<dbReference type="PROSITE" id="PS51257">
    <property type="entry name" value="PROKAR_LIPOPROTEIN"/>
    <property type="match status" value="1"/>
</dbReference>
<name>A0ABX6V0U3_9PAST</name>
<keyword evidence="2" id="KW-1185">Reference proteome</keyword>
<organism evidence="1 2">
    <name type="scientific">Rodentibacter haemolyticus</name>
    <dbReference type="NCBI Taxonomy" id="2778911"/>
    <lineage>
        <taxon>Bacteria</taxon>
        <taxon>Pseudomonadati</taxon>
        <taxon>Pseudomonadota</taxon>
        <taxon>Gammaproteobacteria</taxon>
        <taxon>Pasteurellales</taxon>
        <taxon>Pasteurellaceae</taxon>
        <taxon>Rodentibacter</taxon>
    </lineage>
</organism>
<dbReference type="EMBL" id="CP063056">
    <property type="protein sequence ID" value="QPB43233.1"/>
    <property type="molecule type" value="Genomic_DNA"/>
</dbReference>
<evidence type="ECO:0000313" key="2">
    <source>
        <dbReference type="Proteomes" id="UP000663069"/>
    </source>
</evidence>
<reference evidence="1 2" key="1">
    <citation type="submission" date="2020-10" db="EMBL/GenBank/DDBJ databases">
        <title>Genome Sequencing of Rodentibacter spp. strain DSM111151.</title>
        <authorList>
            <person name="Benga L."/>
            <person name="Lautwein T."/>
        </authorList>
    </citation>
    <scope>NUCLEOTIDE SEQUENCE [LARGE SCALE GENOMIC DNA]</scope>
    <source>
        <strain evidence="1 2">DSM 111151</strain>
    </source>
</reference>
<sequence length="88" mass="10561">MRNHFNVIYFIASISLLSGCYPCGFLNWNCDQISKTLWYKNSEKCRARQQEIARNKIKYTEEIDMDIYHKCLNDPDYKFELDTNYSSN</sequence>
<gene>
    <name evidence="1" type="ORF">IHV77_03765</name>
</gene>
<dbReference type="Proteomes" id="UP000663069">
    <property type="component" value="Chromosome"/>
</dbReference>
<protein>
    <submittedName>
        <fullName evidence="1">Uncharacterized protein</fullName>
    </submittedName>
</protein>